<dbReference type="NCBIfam" id="TIGR00100">
    <property type="entry name" value="hypA"/>
    <property type="match status" value="1"/>
</dbReference>
<feature type="binding site" evidence="4">
    <location>
        <position position="89"/>
    </location>
    <ligand>
        <name>Zn(2+)</name>
        <dbReference type="ChEBI" id="CHEBI:29105"/>
    </ligand>
</feature>
<comment type="similarity">
    <text evidence="4">Belongs to the HypA/HybF family.</text>
</comment>
<dbReference type="PANTHER" id="PTHR34535">
    <property type="entry name" value="HYDROGENASE MATURATION FACTOR HYPA"/>
    <property type="match status" value="1"/>
</dbReference>
<reference evidence="5 6" key="1">
    <citation type="submission" date="2016-06" db="EMBL/GenBank/DDBJ databases">
        <authorList>
            <person name="Kjaerup R.B."/>
            <person name="Dalgaard T.S."/>
            <person name="Juul-Madsen H.R."/>
        </authorList>
    </citation>
    <scope>NUCLEOTIDE SEQUENCE [LARGE SCALE GENOMIC DNA]</scope>
    <source>
        <strain evidence="5 6">373-A1</strain>
    </source>
</reference>
<dbReference type="Proteomes" id="UP000092714">
    <property type="component" value="Unassembled WGS sequence"/>
</dbReference>
<accession>A0A174RVC3</accession>
<protein>
    <recommendedName>
        <fullName evidence="4">Hydrogenase maturation factor HypA</fullName>
    </recommendedName>
</protein>
<feature type="binding site" evidence="4">
    <location>
        <position position="92"/>
    </location>
    <ligand>
        <name>Zn(2+)</name>
        <dbReference type="ChEBI" id="CHEBI:29105"/>
    </ligand>
</feature>
<keyword evidence="3 4" id="KW-0862">Zinc</keyword>
<dbReference type="HAMAP" id="MF_00213">
    <property type="entry name" value="HypA_HybF"/>
    <property type="match status" value="1"/>
</dbReference>
<dbReference type="PIRSF" id="PIRSF004761">
    <property type="entry name" value="Hydrgn_mat_HypA"/>
    <property type="match status" value="1"/>
</dbReference>
<dbReference type="Gene3D" id="3.30.2320.80">
    <property type="match status" value="1"/>
</dbReference>
<dbReference type="GO" id="GO:0016151">
    <property type="term" value="F:nickel cation binding"/>
    <property type="evidence" value="ECO:0007669"/>
    <property type="project" value="UniProtKB-UniRule"/>
</dbReference>
<gene>
    <name evidence="4" type="primary">hypA</name>
    <name evidence="5" type="ORF">CP373A1_01185</name>
</gene>
<keyword evidence="1 4" id="KW-0533">Nickel</keyword>
<comment type="caution">
    <text evidence="5">The sequence shown here is derived from an EMBL/GenBank/DDBJ whole genome shotgun (WGS) entry which is preliminary data.</text>
</comment>
<keyword evidence="2 4" id="KW-0479">Metal-binding</keyword>
<keyword evidence="6" id="KW-1185">Reference proteome</keyword>
<evidence type="ECO:0000256" key="4">
    <source>
        <dbReference type="HAMAP-Rule" id="MF_00213"/>
    </source>
</evidence>
<organism evidence="5 6">
    <name type="scientific">Clostridium paraputrificum</name>
    <dbReference type="NCBI Taxonomy" id="29363"/>
    <lineage>
        <taxon>Bacteria</taxon>
        <taxon>Bacillati</taxon>
        <taxon>Bacillota</taxon>
        <taxon>Clostridia</taxon>
        <taxon>Eubacteriales</taxon>
        <taxon>Clostridiaceae</taxon>
        <taxon>Clostridium</taxon>
    </lineage>
</organism>
<feature type="binding site" evidence="4">
    <location>
        <position position="73"/>
    </location>
    <ligand>
        <name>Zn(2+)</name>
        <dbReference type="ChEBI" id="CHEBI:29105"/>
    </ligand>
</feature>
<dbReference type="AlphaFoldDB" id="A0A174RVC3"/>
<dbReference type="EMBL" id="MAPZ01000009">
    <property type="protein sequence ID" value="OBY12237.1"/>
    <property type="molecule type" value="Genomic_DNA"/>
</dbReference>
<dbReference type="OrthoDB" id="9800361at2"/>
<comment type="function">
    <text evidence="4">Involved in the maturation of [NiFe] hydrogenases. Required for nickel insertion into the metal center of the hydrogenase.</text>
</comment>
<dbReference type="eggNOG" id="COG0375">
    <property type="taxonomic scope" value="Bacteria"/>
</dbReference>
<dbReference type="Pfam" id="PF01155">
    <property type="entry name" value="HypA"/>
    <property type="match status" value="1"/>
</dbReference>
<proteinExistence type="inferred from homology"/>
<evidence type="ECO:0000256" key="1">
    <source>
        <dbReference type="ARBA" id="ARBA00022596"/>
    </source>
</evidence>
<evidence type="ECO:0000313" key="5">
    <source>
        <dbReference type="EMBL" id="OBY12237.1"/>
    </source>
</evidence>
<dbReference type="PANTHER" id="PTHR34535:SF3">
    <property type="entry name" value="HYDROGENASE MATURATION FACTOR HYPA"/>
    <property type="match status" value="1"/>
</dbReference>
<dbReference type="InterPro" id="IPR000688">
    <property type="entry name" value="HypA/HybF"/>
</dbReference>
<dbReference type="RefSeq" id="WP_027099539.1">
    <property type="nucleotide sequence ID" value="NZ_CABHIH010000001.1"/>
</dbReference>
<dbReference type="GO" id="GO:0008270">
    <property type="term" value="F:zinc ion binding"/>
    <property type="evidence" value="ECO:0007669"/>
    <property type="project" value="UniProtKB-UniRule"/>
</dbReference>
<evidence type="ECO:0000256" key="3">
    <source>
        <dbReference type="ARBA" id="ARBA00022833"/>
    </source>
</evidence>
<feature type="binding site" evidence="4">
    <location>
        <position position="2"/>
    </location>
    <ligand>
        <name>Ni(2+)</name>
        <dbReference type="ChEBI" id="CHEBI:49786"/>
    </ligand>
</feature>
<evidence type="ECO:0000256" key="2">
    <source>
        <dbReference type="ARBA" id="ARBA00022723"/>
    </source>
</evidence>
<sequence>MHELSVTEGILKICKDEEKKNNFKSIKEIRIKVGELTGLVPSCIDYYFNVISKDTVAEGAKLIVEKLPIKIECRECLYEGEIPKGNYTCPKCNSYKIKIKNGKEFYVDSLEVE</sequence>
<feature type="binding site" evidence="4">
    <location>
        <position position="76"/>
    </location>
    <ligand>
        <name>Zn(2+)</name>
        <dbReference type="ChEBI" id="CHEBI:29105"/>
    </ligand>
</feature>
<name>A0A174RVC3_9CLOT</name>
<dbReference type="GeneID" id="42777385"/>
<evidence type="ECO:0000313" key="6">
    <source>
        <dbReference type="Proteomes" id="UP000092714"/>
    </source>
</evidence>
<dbReference type="GO" id="GO:0051604">
    <property type="term" value="P:protein maturation"/>
    <property type="evidence" value="ECO:0007669"/>
    <property type="project" value="InterPro"/>
</dbReference>